<dbReference type="PANTHER" id="PTHR33408">
    <property type="entry name" value="TRANSPOSASE"/>
    <property type="match status" value="1"/>
</dbReference>
<dbReference type="PANTHER" id="PTHR33408:SF2">
    <property type="entry name" value="TRANSPOSASE DDE DOMAIN-CONTAINING PROTEIN"/>
    <property type="match status" value="1"/>
</dbReference>
<dbReference type="EMBL" id="CP001859">
    <property type="protein sequence ID" value="ADB48167.1"/>
    <property type="molecule type" value="Genomic_DNA"/>
</dbReference>
<dbReference type="STRING" id="591001.Acfer_0238"/>
<evidence type="ECO:0000313" key="6">
    <source>
        <dbReference type="Proteomes" id="UP000001902"/>
    </source>
</evidence>
<dbReference type="OrthoDB" id="9789070at2"/>
<dbReference type="RefSeq" id="WP_012937636.1">
    <property type="nucleotide sequence ID" value="NC_013740.1"/>
</dbReference>
<accession>D2RLI2</accession>
<organism evidence="4 6">
    <name type="scientific">Acidaminococcus fermentans (strain ATCC 25085 / DSM 20731 / CCUG 9996 / CIP 106432 / VR4)</name>
    <dbReference type="NCBI Taxonomy" id="591001"/>
    <lineage>
        <taxon>Bacteria</taxon>
        <taxon>Bacillati</taxon>
        <taxon>Bacillota</taxon>
        <taxon>Negativicutes</taxon>
        <taxon>Acidaminococcales</taxon>
        <taxon>Acidaminococcaceae</taxon>
        <taxon>Acidaminococcus</taxon>
    </lineage>
</organism>
<dbReference type="Pfam" id="PF13751">
    <property type="entry name" value="DDE_Tnp_1_6"/>
    <property type="match status" value="1"/>
</dbReference>
<dbReference type="Proteomes" id="UP000001902">
    <property type="component" value="Chromosome"/>
</dbReference>
<evidence type="ECO:0000313" key="4">
    <source>
        <dbReference type="EMBL" id="ADB47934.1"/>
    </source>
</evidence>
<dbReference type="KEGG" id="afn:Acfer_1813"/>
<dbReference type="eggNOG" id="COG3666">
    <property type="taxonomic scope" value="Bacteria"/>
</dbReference>
<evidence type="ECO:0000259" key="1">
    <source>
        <dbReference type="Pfam" id="PF05598"/>
    </source>
</evidence>
<feature type="domain" description="Transposase DDE" evidence="2">
    <location>
        <begin position="390"/>
        <end position="514"/>
    </location>
</feature>
<reference evidence="4 6" key="1">
    <citation type="journal article" date="2010" name="Stand. Genomic Sci.">
        <title>Complete genome sequence of Acidaminococcus fermentans type strain (VR4).</title>
        <authorList>
            <person name="Chang Y.J."/>
            <person name="Pukall R."/>
            <person name="Saunders E."/>
            <person name="Lapidus A."/>
            <person name="Copeland A."/>
            <person name="Nolan M."/>
            <person name="Glavina Del Rio T."/>
            <person name="Lucas S."/>
            <person name="Chen F."/>
            <person name="Tice H."/>
            <person name="Cheng J.F."/>
            <person name="Han C."/>
            <person name="Detter J.C."/>
            <person name="Bruce D."/>
            <person name="Goodwin L."/>
            <person name="Pitluck S."/>
            <person name="Mikhailova N."/>
            <person name="Liolios K."/>
            <person name="Pati A."/>
            <person name="Ivanova N."/>
            <person name="Mavromatis K."/>
            <person name="Chen A."/>
            <person name="Palaniappan K."/>
            <person name="Land M."/>
            <person name="Hauser L."/>
            <person name="Jeffries C.D."/>
            <person name="Brettin T."/>
            <person name="Rohde M."/>
            <person name="Goker M."/>
            <person name="Bristow J."/>
            <person name="Eisen J.A."/>
            <person name="Markowitz V."/>
            <person name="Hugenholtz P."/>
            <person name="Kyrpides N.C."/>
            <person name="Klenk H.P."/>
        </authorList>
    </citation>
    <scope>NUCLEOTIDE SEQUENCE [LARGE SCALE GENOMIC DNA]</scope>
    <source>
        <strain evidence="6">ATCC 25085 / DSM 20731 / CCUG 9996 / CIP 106432 / VR4</strain>
        <strain evidence="4">DSM 20731</strain>
    </source>
</reference>
<gene>
    <name evidence="3" type="ordered locus">Acfer_0238</name>
    <name evidence="4" type="ordered locus">Acfer_1577</name>
    <name evidence="5" type="ordered locus">Acfer_1813</name>
</gene>
<evidence type="ECO:0000259" key="2">
    <source>
        <dbReference type="Pfam" id="PF13751"/>
    </source>
</evidence>
<dbReference type="GeneID" id="78335509"/>
<dbReference type="EMBL" id="CP001859">
    <property type="protein sequence ID" value="ADB47934.1"/>
    <property type="molecule type" value="Genomic_DNA"/>
</dbReference>
<dbReference type="InterPro" id="IPR025668">
    <property type="entry name" value="Tnp_DDE_dom"/>
</dbReference>
<sequence length="525" mass="61681">MKNLTVYYGTPKQGILPAFFSECLDITDPVFTFDRFMEEIDLRKYLSKLPAHELGRIRYNPINMLKTVLFGFMDEGCISLRKLEDNCKVNIRYKYLMDGKHPSYRTFGYFINTVLMNQAESLFYEITQEIITKEHVDLDHLYIDGSKFEANANKYSWVWKKGTEKSRFRLFAKISALLEEINEMLSCGGLKAENNSEYAPEYLELILSKLHEIWELDEERFAHGKGHHKSPEQRNYEKLKVYLQKLKEYGKKLSICGENRNSYSKTDHSATFMRIKRDYMGNDQLLPAYNVQVGIADEYIAVLDVNQYRSDMDCFVPLLEKFYEHHGIYPKYPVADAGYGSFNNYLYCSEHGMEACMKFPMFFKETTDKKYHEDPFRAVNFKTTVDGALLCPNGKKFKFVYRKNIQGNQYGRQEEIYECEDCNGCPYAERCKKTPHNRRISLNRELTKVHADVIGRLTDTRGFLLRRNRAIQAEGTFGVMKNDREYDRIVRRGMDSVKMEVFLVSIGFNLYKYHRKQQAHMDMAA</sequence>
<name>D2RLI2_ACIFV</name>
<dbReference type="KEGG" id="afn:Acfer_0238"/>
<keyword evidence="6" id="KW-1185">Reference proteome</keyword>
<dbReference type="Pfam" id="PF05598">
    <property type="entry name" value="DUF772"/>
    <property type="match status" value="1"/>
</dbReference>
<dbReference type="EMBL" id="CP001859">
    <property type="protein sequence ID" value="ADB46646.1"/>
    <property type="molecule type" value="Genomic_DNA"/>
</dbReference>
<dbReference type="KEGG" id="afn:Acfer_1577"/>
<evidence type="ECO:0000313" key="3">
    <source>
        <dbReference type="EMBL" id="ADB46646.1"/>
    </source>
</evidence>
<feature type="domain" description="Transposase InsH N-terminal" evidence="1">
    <location>
        <begin position="33"/>
        <end position="112"/>
    </location>
</feature>
<dbReference type="AlphaFoldDB" id="D2RLI2"/>
<evidence type="ECO:0000313" key="5">
    <source>
        <dbReference type="EMBL" id="ADB48167.1"/>
    </source>
</evidence>
<protein>
    <submittedName>
        <fullName evidence="4">Transposase IS4 family protein</fullName>
    </submittedName>
</protein>
<dbReference type="InterPro" id="IPR047629">
    <property type="entry name" value="IS1182_transpos"/>
</dbReference>
<dbReference type="InterPro" id="IPR008490">
    <property type="entry name" value="Transposase_InsH_N"/>
</dbReference>
<dbReference type="HOGENOM" id="CLU_021293_0_1_9"/>
<proteinExistence type="predicted"/>
<dbReference type="NCBIfam" id="NF033551">
    <property type="entry name" value="transpos_IS1182"/>
    <property type="match status" value="1"/>
</dbReference>